<dbReference type="InterPro" id="IPR033749">
    <property type="entry name" value="Polyprenyl_synt_CS"/>
</dbReference>
<protein>
    <submittedName>
        <fullName evidence="4">Polyprenyl synthetase family protein</fullName>
    </submittedName>
</protein>
<dbReference type="Proteomes" id="UP001432209">
    <property type="component" value="Chromosome"/>
</dbReference>
<evidence type="ECO:0000256" key="3">
    <source>
        <dbReference type="RuleBase" id="RU004466"/>
    </source>
</evidence>
<dbReference type="PANTHER" id="PTHR12001">
    <property type="entry name" value="GERANYLGERANYL PYROPHOSPHATE SYNTHASE"/>
    <property type="match status" value="1"/>
</dbReference>
<keyword evidence="3" id="KW-0808">Transferase</keyword>
<proteinExistence type="inferred from homology"/>
<evidence type="ECO:0000256" key="1">
    <source>
        <dbReference type="ARBA" id="ARBA00022723"/>
    </source>
</evidence>
<accession>A0ABZ2A1M9</accession>
<dbReference type="PANTHER" id="PTHR12001:SF86">
    <property type="entry name" value="GERANYLGERANYL DIPHOSPHATE SYNTHASE"/>
    <property type="match status" value="1"/>
</dbReference>
<dbReference type="Gene3D" id="1.10.600.10">
    <property type="entry name" value="Farnesyl Diphosphate Synthase"/>
    <property type="match status" value="1"/>
</dbReference>
<dbReference type="InterPro" id="IPR000092">
    <property type="entry name" value="Polyprenyl_synt"/>
</dbReference>
<dbReference type="Pfam" id="PF00348">
    <property type="entry name" value="polyprenyl_synt"/>
    <property type="match status" value="1"/>
</dbReference>
<dbReference type="SUPFAM" id="SSF48576">
    <property type="entry name" value="Terpenoid synthases"/>
    <property type="match status" value="1"/>
</dbReference>
<keyword evidence="5" id="KW-1185">Reference proteome</keyword>
<keyword evidence="2" id="KW-0460">Magnesium</keyword>
<evidence type="ECO:0000256" key="2">
    <source>
        <dbReference type="ARBA" id="ARBA00022842"/>
    </source>
</evidence>
<dbReference type="RefSeq" id="WP_329075022.1">
    <property type="nucleotide sequence ID" value="NZ_CP109495.1"/>
</dbReference>
<dbReference type="EMBL" id="CP109495">
    <property type="protein sequence ID" value="WUX51368.1"/>
    <property type="molecule type" value="Genomic_DNA"/>
</dbReference>
<name>A0ABZ2A1M9_STRNV</name>
<evidence type="ECO:0000313" key="5">
    <source>
        <dbReference type="Proteomes" id="UP001432209"/>
    </source>
</evidence>
<dbReference type="PROSITE" id="PS00723">
    <property type="entry name" value="POLYPRENYL_SYNTHASE_1"/>
    <property type="match status" value="1"/>
</dbReference>
<sequence length="339" mass="36468">MRMPRRSARHILDDSYALAYPALRSAVEEFPEAIQHPVGVHFGWWDRAGNALRSNPGKSLRSALVILSCQALGGSIRQALPAALAVEMVHNASLLHDDIIDNDRLRRGRASLWSAMGVPAAILAGDALFFGSLHALTGAPHADRTVPVFLAAVQNLIEGEYVDTLMEKDTTATLDDALDMIAGKTAELLSCACTLGAILSGAEDERVQHLSRFGLLLGVAFQCTDDVLGIWGDPEATGKPARSDLRSRKLSVPIALALNENGPPAERLRALYRREAPPTEAESRVIADELERHGVRGAVVDLARENAGEALAALHSCDPDPVTSEELAELTKMILQRSS</sequence>
<organism evidence="4 5">
    <name type="scientific">Streptomyces niveus</name>
    <name type="common">Streptomyces spheroides</name>
    <dbReference type="NCBI Taxonomy" id="193462"/>
    <lineage>
        <taxon>Bacteria</taxon>
        <taxon>Bacillati</taxon>
        <taxon>Actinomycetota</taxon>
        <taxon>Actinomycetes</taxon>
        <taxon>Kitasatosporales</taxon>
        <taxon>Streptomycetaceae</taxon>
        <taxon>Streptomyces</taxon>
    </lineage>
</organism>
<keyword evidence="1" id="KW-0479">Metal-binding</keyword>
<dbReference type="SFLD" id="SFLDG01017">
    <property type="entry name" value="Polyprenyl_Transferase_Like"/>
    <property type="match status" value="1"/>
</dbReference>
<dbReference type="InterPro" id="IPR008949">
    <property type="entry name" value="Isoprenoid_synthase_dom_sf"/>
</dbReference>
<gene>
    <name evidence="4" type="ORF">OG442_07370</name>
</gene>
<dbReference type="SFLD" id="SFLDS00005">
    <property type="entry name" value="Isoprenoid_Synthase_Type_I"/>
    <property type="match status" value="1"/>
</dbReference>
<evidence type="ECO:0000313" key="4">
    <source>
        <dbReference type="EMBL" id="WUX51368.1"/>
    </source>
</evidence>
<reference evidence="4" key="1">
    <citation type="submission" date="2022-10" db="EMBL/GenBank/DDBJ databases">
        <title>The complete genomes of actinobacterial strains from the NBC collection.</title>
        <authorList>
            <person name="Joergensen T.S."/>
            <person name="Alvarez Arevalo M."/>
            <person name="Sterndorff E.B."/>
            <person name="Faurdal D."/>
            <person name="Vuksanovic O."/>
            <person name="Mourched A.-S."/>
            <person name="Charusanti P."/>
            <person name="Shaw S."/>
            <person name="Blin K."/>
            <person name="Weber T."/>
        </authorList>
    </citation>
    <scope>NUCLEOTIDE SEQUENCE</scope>
    <source>
        <strain evidence="4">NBC_01432</strain>
    </source>
</reference>
<comment type="similarity">
    <text evidence="3">Belongs to the FPP/GGPP synthase family.</text>
</comment>
<dbReference type="CDD" id="cd00685">
    <property type="entry name" value="Trans_IPPS_HT"/>
    <property type="match status" value="1"/>
</dbReference>